<evidence type="ECO:0000259" key="10">
    <source>
        <dbReference type="PROSITE" id="PS51384"/>
    </source>
</evidence>
<dbReference type="GO" id="GO:0016491">
    <property type="term" value="F:oxidoreductase activity"/>
    <property type="evidence" value="ECO:0007669"/>
    <property type="project" value="UniProtKB-KW"/>
</dbReference>
<feature type="transmembrane region" description="Helical" evidence="7">
    <location>
        <begin position="176"/>
        <end position="194"/>
    </location>
</feature>
<feature type="transmembrane region" description="Helical" evidence="7">
    <location>
        <begin position="290"/>
        <end position="308"/>
    </location>
</feature>
<feature type="domain" description="FAD-binding FR-type" evidence="10">
    <location>
        <begin position="420"/>
        <end position="557"/>
    </location>
</feature>
<evidence type="ECO:0000259" key="9">
    <source>
        <dbReference type="PROSITE" id="PS50020"/>
    </source>
</evidence>
<dbReference type="Pfam" id="PF01794">
    <property type="entry name" value="Ferric_reduct"/>
    <property type="match status" value="1"/>
</dbReference>
<dbReference type="InterPro" id="IPR017938">
    <property type="entry name" value="Riboflavin_synthase-like_b-brl"/>
</dbReference>
<evidence type="ECO:0000256" key="7">
    <source>
        <dbReference type="SAM" id="Phobius"/>
    </source>
</evidence>
<evidence type="ECO:0000256" key="4">
    <source>
        <dbReference type="ARBA" id="ARBA00023002"/>
    </source>
</evidence>
<sequence>MGLMASFVMFLCGFIILICEPYRQGLDGSNGGPRHGSPHGVLMFLVCICGGMGMLTFELFTFARATVMVQPWLWWVRVIGYLGLCLPCFAFANELMPPLLPGIMYLLVGCLNLAAVSTQVLPKTPEEWEWKVFGDTKEKEKMEEQGAKYLNWKDYVLQTPRRLCDLYRHFRETNLLARYLFIAGYTLLNFILYMEAMTRHRDSAKGQLLRGEFADGIPVLKQNNVGNWYPIAKGFGQMLNLNCAVLVLPVVRSLVMYLHDLSSLNPPWYLRWITYVSGLLDKNIVFHKSIAKYFILVSVLGHSFAHYYNYSSAPYYGQALGANEYDPSPTHMAWAFIVPGSDGMGPGLSGQLLCLVMLVIYAGAHEKVRRVHYETFWYSHHFFILFFILLLLHGPVWKFWCLPALVPYVIDRLIIRIFYRGNKRMSLMRIYFWGKPDKPDVITLQFDNRTDRSGMKPLQYREGHYLYLQCPAVESGRMAFLKEWHPFTISSAPDEPVLEVNIRVMPSPHAWTNKVMRYLQLLDPHKTGDVELTTRNPETGEMAVGKVFGPDGQMLFRIDAPHGAPSQHVFQYNTCVLVGAGIGVTPCASIMKGVVHYRWKKGYPPANLHFYWVARRADLDTFRWLITLLPLLQAEQLKHNGYYGGDLVQLKKLEKTLRSEETNLDQLEAESSTVDPGKVLPDGTVPASSADAPLPDGWCTQTTAEGEVYYWNKYTNLTSWDRPRDLYGELNAKRRGVEQLRGVVKEAISERRELSITLFLTGCKPEEVQKVGDAKKGSLAELVNLLLDATDETGKPYIKLIAGRPRWDKEFANLRQQHRRETIGVVFCGAPMIAAALKEQCEKNSDASEGTLFRLHKENF</sequence>
<reference evidence="12" key="1">
    <citation type="journal article" date="2015" name="PLoS Genet.">
        <title>Genome Sequence and Transcriptome Analyses of Chrysochromulina tobin: Metabolic Tools for Enhanced Algal Fitness in the Prominent Order Prymnesiales (Haptophyceae).</title>
        <authorList>
            <person name="Hovde B.T."/>
            <person name="Deodato C.R."/>
            <person name="Hunsperger H.M."/>
            <person name="Ryken S.A."/>
            <person name="Yost W."/>
            <person name="Jha R.K."/>
            <person name="Patterson J."/>
            <person name="Monnat R.J. Jr."/>
            <person name="Barlow S.B."/>
            <person name="Starkenburg S.R."/>
            <person name="Cattolico R.A."/>
        </authorList>
    </citation>
    <scope>NUCLEOTIDE SEQUENCE</scope>
    <source>
        <strain evidence="12">CCMP291</strain>
    </source>
</reference>
<feature type="domain" description="WW" evidence="9">
    <location>
        <begin position="692"/>
        <end position="725"/>
    </location>
</feature>
<dbReference type="Pfam" id="PF08030">
    <property type="entry name" value="NAD_binding_6"/>
    <property type="match status" value="2"/>
</dbReference>
<evidence type="ECO:0000313" key="11">
    <source>
        <dbReference type="EMBL" id="KOO28172.1"/>
    </source>
</evidence>
<keyword evidence="12" id="KW-1185">Reference proteome</keyword>
<dbReference type="InterPro" id="IPR013121">
    <property type="entry name" value="Fe_red_NAD-bd_6"/>
</dbReference>
<dbReference type="InterPro" id="IPR050369">
    <property type="entry name" value="RBOH/FRE"/>
</dbReference>
<dbReference type="Pfam" id="PF08022">
    <property type="entry name" value="FAD_binding_8"/>
    <property type="match status" value="1"/>
</dbReference>
<proteinExistence type="predicted"/>
<dbReference type="PROSITE" id="PS51384">
    <property type="entry name" value="FAD_FR"/>
    <property type="match status" value="1"/>
</dbReference>
<dbReference type="OrthoDB" id="167398at2759"/>
<dbReference type="InterPro" id="IPR001202">
    <property type="entry name" value="WW_dom"/>
</dbReference>
<evidence type="ECO:0000256" key="2">
    <source>
        <dbReference type="ARBA" id="ARBA00022692"/>
    </source>
</evidence>
<dbReference type="InterPro" id="IPR013130">
    <property type="entry name" value="Fe3_Rdtase_TM_dom"/>
</dbReference>
<evidence type="ECO:0000256" key="3">
    <source>
        <dbReference type="ARBA" id="ARBA00022989"/>
    </source>
</evidence>
<comment type="caution">
    <text evidence="11">The sequence shown here is derived from an EMBL/GenBank/DDBJ whole genome shotgun (WGS) entry which is preliminary data.</text>
</comment>
<dbReference type="PROSITE" id="PS01159">
    <property type="entry name" value="WW_DOMAIN_1"/>
    <property type="match status" value="1"/>
</dbReference>
<accession>A0A0M0JPD4</accession>
<dbReference type="Gene3D" id="2.20.70.10">
    <property type="match status" value="1"/>
</dbReference>
<dbReference type="Pfam" id="PF00397">
    <property type="entry name" value="WW"/>
    <property type="match status" value="1"/>
</dbReference>
<dbReference type="InterPro" id="IPR000778">
    <property type="entry name" value="Cyt_b245_heavy_chain"/>
</dbReference>
<keyword evidence="8" id="KW-0732">Signal</keyword>
<dbReference type="CDD" id="cd06186">
    <property type="entry name" value="NOX_Duox_like_FAD_NADP"/>
    <property type="match status" value="1"/>
</dbReference>
<keyword evidence="4" id="KW-0560">Oxidoreductase</keyword>
<organism evidence="11 12">
    <name type="scientific">Chrysochromulina tobinii</name>
    <dbReference type="NCBI Taxonomy" id="1460289"/>
    <lineage>
        <taxon>Eukaryota</taxon>
        <taxon>Haptista</taxon>
        <taxon>Haptophyta</taxon>
        <taxon>Prymnesiophyceae</taxon>
        <taxon>Prymnesiales</taxon>
        <taxon>Chrysochromulinaceae</taxon>
        <taxon>Chrysochromulina</taxon>
    </lineage>
</organism>
<comment type="subcellular location">
    <subcellularLocation>
        <location evidence="1">Membrane</location>
        <topology evidence="1">Multi-pass membrane protein</topology>
    </subcellularLocation>
</comment>
<dbReference type="Gene3D" id="3.40.50.80">
    <property type="entry name" value="Nucleotide-binding domain of ferredoxin-NADP reductase (FNR) module"/>
    <property type="match status" value="2"/>
</dbReference>
<feature type="transmembrane region" description="Helical" evidence="7">
    <location>
        <begin position="41"/>
        <end position="60"/>
    </location>
</feature>
<dbReference type="Proteomes" id="UP000037460">
    <property type="component" value="Unassembled WGS sequence"/>
</dbReference>
<dbReference type="InterPro" id="IPR013112">
    <property type="entry name" value="FAD-bd_8"/>
</dbReference>
<name>A0A0M0JPD4_9EUKA</name>
<dbReference type="PANTHER" id="PTHR11972">
    <property type="entry name" value="NADPH OXIDASE"/>
    <property type="match status" value="1"/>
</dbReference>
<dbReference type="InterPro" id="IPR036020">
    <property type="entry name" value="WW_dom_sf"/>
</dbReference>
<dbReference type="SUPFAM" id="SSF63380">
    <property type="entry name" value="Riboflavin synthase domain-like"/>
    <property type="match status" value="1"/>
</dbReference>
<dbReference type="SMART" id="SM00456">
    <property type="entry name" value="WW"/>
    <property type="match status" value="1"/>
</dbReference>
<dbReference type="GO" id="GO:0005886">
    <property type="term" value="C:plasma membrane"/>
    <property type="evidence" value="ECO:0007669"/>
    <property type="project" value="TreeGrafter"/>
</dbReference>
<evidence type="ECO:0000256" key="1">
    <source>
        <dbReference type="ARBA" id="ARBA00004141"/>
    </source>
</evidence>
<dbReference type="InterPro" id="IPR017927">
    <property type="entry name" value="FAD-bd_FR_type"/>
</dbReference>
<feature type="transmembrane region" description="Helical" evidence="7">
    <location>
        <begin position="348"/>
        <end position="364"/>
    </location>
</feature>
<protein>
    <submittedName>
        <fullName evidence="11">Superoxide-generating NADPh oxidase flavocytochrome</fullName>
    </submittedName>
</protein>
<feature type="transmembrane region" description="Helical" evidence="7">
    <location>
        <begin position="376"/>
        <end position="393"/>
    </location>
</feature>
<dbReference type="PRINTS" id="PR00466">
    <property type="entry name" value="GP91PHOX"/>
</dbReference>
<feature type="signal peptide" evidence="8">
    <location>
        <begin position="1"/>
        <end position="21"/>
    </location>
</feature>
<evidence type="ECO:0000256" key="6">
    <source>
        <dbReference type="SAM" id="MobiDB-lite"/>
    </source>
</evidence>
<evidence type="ECO:0000256" key="5">
    <source>
        <dbReference type="ARBA" id="ARBA00023136"/>
    </source>
</evidence>
<dbReference type="PROSITE" id="PS50020">
    <property type="entry name" value="WW_DOMAIN_2"/>
    <property type="match status" value="1"/>
</dbReference>
<dbReference type="InterPro" id="IPR039261">
    <property type="entry name" value="FNR_nucleotide-bd"/>
</dbReference>
<keyword evidence="3 7" id="KW-1133">Transmembrane helix</keyword>
<keyword evidence="5 7" id="KW-0472">Membrane</keyword>
<feature type="transmembrane region" description="Helical" evidence="7">
    <location>
        <begin position="72"/>
        <end position="92"/>
    </location>
</feature>
<gene>
    <name evidence="11" type="ORF">Ctob_007547</name>
</gene>
<dbReference type="Gene3D" id="2.40.30.10">
    <property type="entry name" value="Translation factors"/>
    <property type="match status" value="1"/>
</dbReference>
<dbReference type="AlphaFoldDB" id="A0A0M0JPD4"/>
<keyword evidence="2 7" id="KW-0812">Transmembrane</keyword>
<feature type="region of interest" description="Disordered" evidence="6">
    <location>
        <begin position="662"/>
        <end position="697"/>
    </location>
</feature>
<dbReference type="SUPFAM" id="SSF51045">
    <property type="entry name" value="WW domain"/>
    <property type="match status" value="1"/>
</dbReference>
<dbReference type="CDD" id="cd00201">
    <property type="entry name" value="WW"/>
    <property type="match status" value="1"/>
</dbReference>
<evidence type="ECO:0000256" key="8">
    <source>
        <dbReference type="SAM" id="SignalP"/>
    </source>
</evidence>
<dbReference type="PANTHER" id="PTHR11972:SF153">
    <property type="entry name" value="SUPEROXIDE-GENERATING NADPH OXIDASE HEAVY CHAIN SUBUNIT A"/>
    <property type="match status" value="1"/>
</dbReference>
<dbReference type="EMBL" id="JWZX01002609">
    <property type="protein sequence ID" value="KOO28172.1"/>
    <property type="molecule type" value="Genomic_DNA"/>
</dbReference>
<evidence type="ECO:0000313" key="12">
    <source>
        <dbReference type="Proteomes" id="UP000037460"/>
    </source>
</evidence>
<feature type="chain" id="PRO_5005601951" evidence="8">
    <location>
        <begin position="22"/>
        <end position="860"/>
    </location>
</feature>
<dbReference type="SUPFAM" id="SSF52343">
    <property type="entry name" value="Ferredoxin reductase-like, C-terminal NADP-linked domain"/>
    <property type="match status" value="1"/>
</dbReference>